<dbReference type="Pfam" id="PF01757">
    <property type="entry name" value="Acyl_transf_3"/>
    <property type="match status" value="1"/>
</dbReference>
<evidence type="ECO:0000259" key="3">
    <source>
        <dbReference type="Pfam" id="PF01757"/>
    </source>
</evidence>
<proteinExistence type="predicted"/>
<name>A0A1Q8CVF3_9PSEU</name>
<dbReference type="GO" id="GO:0016020">
    <property type="term" value="C:membrane"/>
    <property type="evidence" value="ECO:0007669"/>
    <property type="project" value="TreeGrafter"/>
</dbReference>
<feature type="compositionally biased region" description="Pro residues" evidence="1">
    <location>
        <begin position="16"/>
        <end position="31"/>
    </location>
</feature>
<feature type="transmembrane region" description="Helical" evidence="2">
    <location>
        <begin position="174"/>
        <end position="199"/>
    </location>
</feature>
<keyword evidence="2" id="KW-0472">Membrane</keyword>
<feature type="region of interest" description="Disordered" evidence="1">
    <location>
        <begin position="1"/>
        <end position="37"/>
    </location>
</feature>
<dbReference type="AlphaFoldDB" id="A0A1Q8CVF3"/>
<dbReference type="EMBL" id="MSIE01000008">
    <property type="protein sequence ID" value="OLF18342.1"/>
    <property type="molecule type" value="Genomic_DNA"/>
</dbReference>
<reference evidence="4 5" key="1">
    <citation type="submission" date="2016-12" db="EMBL/GenBank/DDBJ databases">
        <title>The draft genome sequence of Actinophytocola sp. 11-183.</title>
        <authorList>
            <person name="Wang W."/>
            <person name="Yuan L."/>
        </authorList>
    </citation>
    <scope>NUCLEOTIDE SEQUENCE [LARGE SCALE GENOMIC DNA]</scope>
    <source>
        <strain evidence="4 5">11-183</strain>
    </source>
</reference>
<feature type="transmembrane region" description="Helical" evidence="2">
    <location>
        <begin position="123"/>
        <end position="141"/>
    </location>
</feature>
<keyword evidence="2" id="KW-1133">Transmembrane helix</keyword>
<feature type="transmembrane region" description="Helical" evidence="2">
    <location>
        <begin position="45"/>
        <end position="63"/>
    </location>
</feature>
<sequence>MSEQLATRPSEVPANPFLPAPAPVEPPPPTPERTRSGRRLDGLDLLRALASCLVFYTHVASWYRLKQDPMPVSDVIDRFVIGPLHLNKDLGFLGVALFLLVSGFVMAHVATKERVGEYGLKRVLRIFPALFVAVVLAWVLVNVGLYTIPGGQTSVGVGDLLANMFLLDFFSREFPVLVAVAWTLVPQLGIYAMIGALLVLFRRAPWVAIAIQITACSVILSVTSTLTGLPAGAIRNIGAFGIAVVLGQVIWLVWARKAPLWAGMSLGLACWVVFAWGDGQGRARYDDAFPLTLGLAMLLVILAVLAGRRVPRWRVVTYLSSRSYAVYLVHQTTSFTVLALLWPHLSSALAVPLAIGVTLAVAELLHRAVERPIASLATRVAGRPSG</sequence>
<feature type="transmembrane region" description="Helical" evidence="2">
    <location>
        <begin position="288"/>
        <end position="305"/>
    </location>
</feature>
<dbReference type="GO" id="GO:0000271">
    <property type="term" value="P:polysaccharide biosynthetic process"/>
    <property type="evidence" value="ECO:0007669"/>
    <property type="project" value="TreeGrafter"/>
</dbReference>
<evidence type="ECO:0000256" key="2">
    <source>
        <dbReference type="SAM" id="Phobius"/>
    </source>
</evidence>
<feature type="transmembrane region" description="Helical" evidence="2">
    <location>
        <begin position="348"/>
        <end position="365"/>
    </location>
</feature>
<organism evidence="4 5">
    <name type="scientific">Actinophytocola xanthii</name>
    <dbReference type="NCBI Taxonomy" id="1912961"/>
    <lineage>
        <taxon>Bacteria</taxon>
        <taxon>Bacillati</taxon>
        <taxon>Actinomycetota</taxon>
        <taxon>Actinomycetes</taxon>
        <taxon>Pseudonocardiales</taxon>
        <taxon>Pseudonocardiaceae</taxon>
    </lineage>
</organism>
<keyword evidence="5" id="KW-1185">Reference proteome</keyword>
<dbReference type="OrthoDB" id="3674414at2"/>
<dbReference type="STRING" id="1912961.BU204_07325"/>
<feature type="transmembrane region" description="Helical" evidence="2">
    <location>
        <begin position="260"/>
        <end position="276"/>
    </location>
</feature>
<feature type="transmembrane region" description="Helical" evidence="2">
    <location>
        <begin position="90"/>
        <end position="111"/>
    </location>
</feature>
<dbReference type="InterPro" id="IPR050879">
    <property type="entry name" value="Acyltransferase_3"/>
</dbReference>
<evidence type="ECO:0000313" key="4">
    <source>
        <dbReference type="EMBL" id="OLF18342.1"/>
    </source>
</evidence>
<feature type="domain" description="Acyltransferase 3" evidence="3">
    <location>
        <begin position="41"/>
        <end position="363"/>
    </location>
</feature>
<comment type="caution">
    <text evidence="4">The sequence shown here is derived from an EMBL/GenBank/DDBJ whole genome shotgun (WGS) entry which is preliminary data.</text>
</comment>
<keyword evidence="2" id="KW-0812">Transmembrane</keyword>
<dbReference type="PANTHER" id="PTHR23028">
    <property type="entry name" value="ACETYLTRANSFERASE"/>
    <property type="match status" value="1"/>
</dbReference>
<protein>
    <recommendedName>
        <fullName evidence="3">Acyltransferase 3 domain-containing protein</fullName>
    </recommendedName>
</protein>
<dbReference type="Proteomes" id="UP000185596">
    <property type="component" value="Unassembled WGS sequence"/>
</dbReference>
<evidence type="ECO:0000313" key="5">
    <source>
        <dbReference type="Proteomes" id="UP000185596"/>
    </source>
</evidence>
<feature type="transmembrane region" description="Helical" evidence="2">
    <location>
        <begin position="325"/>
        <end position="342"/>
    </location>
</feature>
<feature type="transmembrane region" description="Helical" evidence="2">
    <location>
        <begin position="233"/>
        <end position="253"/>
    </location>
</feature>
<gene>
    <name evidence="4" type="ORF">BU204_07325</name>
</gene>
<dbReference type="PANTHER" id="PTHR23028:SF53">
    <property type="entry name" value="ACYL_TRANSF_3 DOMAIN-CONTAINING PROTEIN"/>
    <property type="match status" value="1"/>
</dbReference>
<dbReference type="InterPro" id="IPR002656">
    <property type="entry name" value="Acyl_transf_3_dom"/>
</dbReference>
<evidence type="ECO:0000256" key="1">
    <source>
        <dbReference type="SAM" id="MobiDB-lite"/>
    </source>
</evidence>
<accession>A0A1Q8CVF3</accession>
<feature type="transmembrane region" description="Helical" evidence="2">
    <location>
        <begin position="206"/>
        <end position="227"/>
    </location>
</feature>
<dbReference type="RefSeq" id="WP_075124777.1">
    <property type="nucleotide sequence ID" value="NZ_MSIE01000008.1"/>
</dbReference>
<dbReference type="GO" id="GO:0016747">
    <property type="term" value="F:acyltransferase activity, transferring groups other than amino-acyl groups"/>
    <property type="evidence" value="ECO:0007669"/>
    <property type="project" value="InterPro"/>
</dbReference>